<evidence type="ECO:0000256" key="5">
    <source>
        <dbReference type="ARBA" id="ARBA00022989"/>
    </source>
</evidence>
<evidence type="ECO:0000256" key="2">
    <source>
        <dbReference type="ARBA" id="ARBA00022448"/>
    </source>
</evidence>
<dbReference type="PIRSF" id="PIRSF005409">
    <property type="entry name" value="Synaptobrevin_euk"/>
    <property type="match status" value="1"/>
</dbReference>
<keyword evidence="4" id="KW-0653">Protein transport</keyword>
<dbReference type="FunFam" id="1.20.5.110:FF:000004">
    <property type="entry name" value="Vesicle-associated membrane protein 7"/>
    <property type="match status" value="1"/>
</dbReference>
<dbReference type="PANTHER" id="PTHR46897">
    <property type="entry name" value="VESICLE-ASSOCIATED MEMBRANE PROTEIN 4"/>
    <property type="match status" value="1"/>
</dbReference>
<comment type="caution">
    <text evidence="11">The sequence shown here is derived from an EMBL/GenBank/DDBJ whole genome shotgun (WGS) entry which is preliminary data.</text>
</comment>
<proteinExistence type="inferred from homology"/>
<dbReference type="PRINTS" id="PR00219">
    <property type="entry name" value="SYNAPTOBREVN"/>
</dbReference>
<reference evidence="11 12" key="1">
    <citation type="submission" date="2016-07" db="EMBL/GenBank/DDBJ databases">
        <title>Pervasive Adenine N6-methylation of Active Genes in Fungi.</title>
        <authorList>
            <consortium name="DOE Joint Genome Institute"/>
            <person name="Mondo S.J."/>
            <person name="Dannebaum R.O."/>
            <person name="Kuo R.C."/>
            <person name="Labutti K."/>
            <person name="Haridas S."/>
            <person name="Kuo A."/>
            <person name="Salamov A."/>
            <person name="Ahrendt S.R."/>
            <person name="Lipzen A."/>
            <person name="Sullivan W."/>
            <person name="Andreopoulos W.B."/>
            <person name="Clum A."/>
            <person name="Lindquist E."/>
            <person name="Daum C."/>
            <person name="Ramamoorthy G.K."/>
            <person name="Gryganskyi A."/>
            <person name="Culley D."/>
            <person name="Magnuson J.K."/>
            <person name="James T.Y."/>
            <person name="O'Malley M.A."/>
            <person name="Stajich J.E."/>
            <person name="Spatafora J.W."/>
            <person name="Visel A."/>
            <person name="Grigoriev I.V."/>
        </authorList>
    </citation>
    <scope>NUCLEOTIDE SEQUENCE [LARGE SCALE GENOMIC DNA]</scope>
    <source>
        <strain evidence="11 12">PL171</strain>
    </source>
</reference>
<dbReference type="InterPro" id="IPR016444">
    <property type="entry name" value="Synaptobrevin/VAMP"/>
</dbReference>
<keyword evidence="6 9" id="KW-0472">Membrane</keyword>
<sequence length="89" mass="9858">AAAQAPNNKTSAIQNQVNEVVGIMQNNINRVMERGERLDTLQGKTEDLNNSAGAFRRGATQVRRKMWWENMKLKAIIALVAVAILLAII</sequence>
<keyword evidence="8" id="KW-0175">Coiled coil</keyword>
<protein>
    <submittedName>
        <fullName evidence="11">Synaptobrevin</fullName>
    </submittedName>
</protein>
<evidence type="ECO:0000256" key="6">
    <source>
        <dbReference type="ARBA" id="ARBA00023136"/>
    </source>
</evidence>
<organism evidence="11 12">
    <name type="scientific">Catenaria anguillulae PL171</name>
    <dbReference type="NCBI Taxonomy" id="765915"/>
    <lineage>
        <taxon>Eukaryota</taxon>
        <taxon>Fungi</taxon>
        <taxon>Fungi incertae sedis</taxon>
        <taxon>Blastocladiomycota</taxon>
        <taxon>Blastocladiomycetes</taxon>
        <taxon>Blastocladiales</taxon>
        <taxon>Catenariaceae</taxon>
        <taxon>Catenaria</taxon>
    </lineage>
</organism>
<evidence type="ECO:0000256" key="9">
    <source>
        <dbReference type="SAM" id="Phobius"/>
    </source>
</evidence>
<dbReference type="STRING" id="765915.A0A1Y2HRY4"/>
<feature type="transmembrane region" description="Helical" evidence="9">
    <location>
        <begin position="71"/>
        <end position="88"/>
    </location>
</feature>
<keyword evidence="3 9" id="KW-0812">Transmembrane</keyword>
<dbReference type="InterPro" id="IPR042855">
    <property type="entry name" value="V_SNARE_CC"/>
</dbReference>
<evidence type="ECO:0000259" key="10">
    <source>
        <dbReference type="PROSITE" id="PS50892"/>
    </source>
</evidence>
<evidence type="ECO:0000256" key="7">
    <source>
        <dbReference type="ARBA" id="ARBA00046280"/>
    </source>
</evidence>
<evidence type="ECO:0000256" key="1">
    <source>
        <dbReference type="ARBA" id="ARBA00008025"/>
    </source>
</evidence>
<dbReference type="InterPro" id="IPR001388">
    <property type="entry name" value="Synaptobrevin-like"/>
</dbReference>
<evidence type="ECO:0000256" key="4">
    <source>
        <dbReference type="ARBA" id="ARBA00022927"/>
    </source>
</evidence>
<accession>A0A1Y2HRY4</accession>
<dbReference type="GO" id="GO:0090161">
    <property type="term" value="P:Golgi ribbon formation"/>
    <property type="evidence" value="ECO:0007669"/>
    <property type="project" value="InterPro"/>
</dbReference>
<evidence type="ECO:0000313" key="12">
    <source>
        <dbReference type="Proteomes" id="UP000193411"/>
    </source>
</evidence>
<dbReference type="Gene3D" id="1.20.5.110">
    <property type="match status" value="1"/>
</dbReference>
<dbReference type="PANTHER" id="PTHR46897:SF1">
    <property type="entry name" value="VESICLE-ASSOCIATED MEMBRANE PROTEIN 4"/>
    <property type="match status" value="1"/>
</dbReference>
<feature type="non-terminal residue" evidence="11">
    <location>
        <position position="1"/>
    </location>
</feature>
<dbReference type="EMBL" id="MCFL01000013">
    <property type="protein sequence ID" value="ORZ37356.1"/>
    <property type="molecule type" value="Genomic_DNA"/>
</dbReference>
<feature type="domain" description="V-SNARE coiled-coil homology" evidence="10">
    <location>
        <begin position="9"/>
        <end position="69"/>
    </location>
</feature>
<keyword evidence="12" id="KW-1185">Reference proteome</keyword>
<evidence type="ECO:0000313" key="11">
    <source>
        <dbReference type="EMBL" id="ORZ37356.1"/>
    </source>
</evidence>
<dbReference type="AlphaFoldDB" id="A0A1Y2HRY4"/>
<dbReference type="InterPro" id="IPR042887">
    <property type="entry name" value="VAMP4"/>
</dbReference>
<dbReference type="PROSITE" id="PS50892">
    <property type="entry name" value="V_SNARE"/>
    <property type="match status" value="1"/>
</dbReference>
<dbReference type="PROSITE" id="PS00417">
    <property type="entry name" value="SYNAPTOBREVIN"/>
    <property type="match status" value="1"/>
</dbReference>
<evidence type="ECO:0000256" key="8">
    <source>
        <dbReference type="PROSITE-ProRule" id="PRU00290"/>
    </source>
</evidence>
<dbReference type="OrthoDB" id="190375at2759"/>
<dbReference type="SUPFAM" id="SSF58038">
    <property type="entry name" value="SNARE fusion complex"/>
    <property type="match status" value="1"/>
</dbReference>
<comment type="subcellular location">
    <subcellularLocation>
        <location evidence="7">Endomembrane system</location>
        <topology evidence="7">Single-pass type IV membrane protein</topology>
    </subcellularLocation>
</comment>
<dbReference type="GO" id="GO:0005802">
    <property type="term" value="C:trans-Golgi network"/>
    <property type="evidence" value="ECO:0007669"/>
    <property type="project" value="TreeGrafter"/>
</dbReference>
<dbReference type="Proteomes" id="UP000193411">
    <property type="component" value="Unassembled WGS sequence"/>
</dbReference>
<keyword evidence="2" id="KW-0813">Transport</keyword>
<dbReference type="GO" id="GO:0015031">
    <property type="term" value="P:protein transport"/>
    <property type="evidence" value="ECO:0007669"/>
    <property type="project" value="UniProtKB-KW"/>
</dbReference>
<feature type="non-terminal residue" evidence="11">
    <location>
        <position position="89"/>
    </location>
</feature>
<dbReference type="Pfam" id="PF00957">
    <property type="entry name" value="Synaptobrevin"/>
    <property type="match status" value="1"/>
</dbReference>
<keyword evidence="5 9" id="KW-1133">Transmembrane helix</keyword>
<dbReference type="GO" id="GO:0035493">
    <property type="term" value="P:SNARE complex assembly"/>
    <property type="evidence" value="ECO:0007669"/>
    <property type="project" value="TreeGrafter"/>
</dbReference>
<dbReference type="GO" id="GO:0031201">
    <property type="term" value="C:SNARE complex"/>
    <property type="evidence" value="ECO:0007669"/>
    <property type="project" value="TreeGrafter"/>
</dbReference>
<comment type="similarity">
    <text evidence="1">Belongs to the synaptobrevin family.</text>
</comment>
<evidence type="ECO:0000256" key="3">
    <source>
        <dbReference type="ARBA" id="ARBA00022692"/>
    </source>
</evidence>
<name>A0A1Y2HRY4_9FUNG</name>
<gene>
    <name evidence="11" type="ORF">BCR44DRAFT_1383257</name>
</gene>